<dbReference type="AlphaFoldDB" id="A0A5P2AUW6"/>
<dbReference type="Gene3D" id="2.60.40.10">
    <property type="entry name" value="Immunoglobulins"/>
    <property type="match status" value="1"/>
</dbReference>
<evidence type="ECO:0000256" key="1">
    <source>
        <dbReference type="SAM" id="MobiDB-lite"/>
    </source>
</evidence>
<name>A0A5P2AUW6_STRVZ</name>
<proteinExistence type="predicted"/>
<accession>A0A5P2AUW6</accession>
<protein>
    <submittedName>
        <fullName evidence="2">Uncharacterized protein</fullName>
    </submittedName>
</protein>
<organism evidence="2 3">
    <name type="scientific">Streptomyces venezuelae</name>
    <dbReference type="NCBI Taxonomy" id="54571"/>
    <lineage>
        <taxon>Bacteria</taxon>
        <taxon>Bacillati</taxon>
        <taxon>Actinomycetota</taxon>
        <taxon>Actinomycetes</taxon>
        <taxon>Kitasatosporales</taxon>
        <taxon>Streptomycetaceae</taxon>
        <taxon>Streptomyces</taxon>
    </lineage>
</organism>
<reference evidence="2 3" key="1">
    <citation type="submission" date="2018-05" db="EMBL/GenBank/DDBJ databases">
        <title>Streptomyces venezuelae.</title>
        <authorList>
            <person name="Kim W."/>
            <person name="Lee N."/>
            <person name="Cho B.-K."/>
        </authorList>
    </citation>
    <scope>NUCLEOTIDE SEQUENCE [LARGE SCALE GENOMIC DNA]</scope>
    <source>
        <strain evidence="2 3">ATCC 15068</strain>
    </source>
</reference>
<feature type="region of interest" description="Disordered" evidence="1">
    <location>
        <begin position="1"/>
        <end position="64"/>
    </location>
</feature>
<feature type="compositionally biased region" description="Low complexity" evidence="1">
    <location>
        <begin position="1"/>
        <end position="18"/>
    </location>
</feature>
<dbReference type="EMBL" id="CP029194">
    <property type="protein sequence ID" value="QES22062.1"/>
    <property type="molecule type" value="Genomic_DNA"/>
</dbReference>
<feature type="compositionally biased region" description="Low complexity" evidence="1">
    <location>
        <begin position="29"/>
        <end position="45"/>
    </location>
</feature>
<dbReference type="InterPro" id="IPR013783">
    <property type="entry name" value="Ig-like_fold"/>
</dbReference>
<evidence type="ECO:0000313" key="3">
    <source>
        <dbReference type="Proteomes" id="UP000324106"/>
    </source>
</evidence>
<gene>
    <name evidence="2" type="ORF">DEJ46_25605</name>
</gene>
<sequence length="213" mass="21334">MVVALAASAACGSEAGGAPKDGPTETVEATGAADESSAASDSGETIGSLFPGKGAGGQSAPIDVPTAKVGESAGGEVKVASASDRPMNLAIPRALVDDPAMGEATVGLGSCTGTLDPGEECELDFRFVPYKAGSYSGVLTVETSQGETITVPFSGEAVGDEPSPTTETPEPSPTTETPEQPEPTTETPEQPEPTTEPTPIETEPQPEPESEVT</sequence>
<dbReference type="Proteomes" id="UP000324106">
    <property type="component" value="Chromosome"/>
</dbReference>
<feature type="region of interest" description="Disordered" evidence="1">
    <location>
        <begin position="145"/>
        <end position="213"/>
    </location>
</feature>
<feature type="compositionally biased region" description="Acidic residues" evidence="1">
    <location>
        <begin position="204"/>
        <end position="213"/>
    </location>
</feature>
<dbReference type="GO" id="GO:0005975">
    <property type="term" value="P:carbohydrate metabolic process"/>
    <property type="evidence" value="ECO:0007669"/>
    <property type="project" value="UniProtKB-ARBA"/>
</dbReference>
<evidence type="ECO:0000313" key="2">
    <source>
        <dbReference type="EMBL" id="QES22062.1"/>
    </source>
</evidence>
<feature type="compositionally biased region" description="Low complexity" evidence="1">
    <location>
        <begin position="161"/>
        <end position="189"/>
    </location>
</feature>